<feature type="compositionally biased region" description="Polar residues" evidence="5">
    <location>
        <begin position="874"/>
        <end position="883"/>
    </location>
</feature>
<dbReference type="RefSeq" id="XP_025348493.1">
    <property type="nucleotide sequence ID" value="XM_025494885.1"/>
</dbReference>
<accession>A0A316UA94</accession>
<evidence type="ECO:0000256" key="4">
    <source>
        <dbReference type="ARBA" id="ARBA00023136"/>
    </source>
</evidence>
<feature type="compositionally biased region" description="Polar residues" evidence="5">
    <location>
        <begin position="850"/>
        <end position="864"/>
    </location>
</feature>
<feature type="compositionally biased region" description="Polar residues" evidence="5">
    <location>
        <begin position="721"/>
        <end position="751"/>
    </location>
</feature>
<feature type="region of interest" description="Disordered" evidence="5">
    <location>
        <begin position="635"/>
        <end position="663"/>
    </location>
</feature>
<dbReference type="InterPro" id="IPR026859">
    <property type="entry name" value="Myosin-bd"/>
</dbReference>
<evidence type="ECO:0000256" key="2">
    <source>
        <dbReference type="ARBA" id="ARBA00022692"/>
    </source>
</evidence>
<evidence type="ECO:0000313" key="7">
    <source>
        <dbReference type="EMBL" id="PWN21333.1"/>
    </source>
</evidence>
<keyword evidence="4" id="KW-0472">Membrane</keyword>
<feature type="compositionally biased region" description="Low complexity" evidence="5">
    <location>
        <begin position="76"/>
        <end position="105"/>
    </location>
</feature>
<keyword evidence="3" id="KW-1133">Transmembrane helix</keyword>
<dbReference type="STRING" id="1684307.A0A316UA94"/>
<name>A0A316UA94_9BASI</name>
<feature type="compositionally biased region" description="Low complexity" evidence="5">
    <location>
        <begin position="752"/>
        <end position="763"/>
    </location>
</feature>
<comment type="subcellular location">
    <subcellularLocation>
        <location evidence="1">Endomembrane system</location>
    </subcellularLocation>
</comment>
<keyword evidence="2" id="KW-0812">Transmembrane</keyword>
<evidence type="ECO:0000256" key="5">
    <source>
        <dbReference type="SAM" id="MobiDB-lite"/>
    </source>
</evidence>
<feature type="domain" description="Myosin-binding" evidence="6">
    <location>
        <begin position="489"/>
        <end position="545"/>
    </location>
</feature>
<sequence>MMRSGSGQVSSAESEDAHNRQAAMAPISGAALLEMPPGRTSKPLSPTPHTVGDRERCSSIASASSARTVSQSPITSRSDSSLMRISPSSSSPSSLRPARSPRSSPGTDRRPSRPLTLSEELGEGEDYVGYYSSPRGSIVSTDSRSPSPEAKRKRRSERRVEGGNGKGRHRRASATVGATIVISTGGASSPSESPMRSLLFDGAARSSEYFNEADDASPKFKPSRKLAPEVQPTAPLRQASLAICQGAASHVLHWLKRFMLDFQRALLLITRELWESLVHVLPNHLQESHRTTQASTVVPSTQFRCALPQFRTPTANNYAEKFKYVICTSFLLTSSLSISLYDSSRAAPTRPTAADEVDREDAQYVMECLPKSERTQHKRVTVNTFSGRIIQDFSSASGLVTDPDTGFGRQIRNATIIASALLWLFSPSAGAWGRTVLLMTALSWSTAVVLAHYATSSGETVTFEVTNHGGGVPSFALRSAIERRRTCAKLLAAADRTVKSSQEADVQFNKTLTAIQEVELVARGFKITHPLPPISRIEAADKANQIASPVRRRGSLYTAGASSSERMGRSYSMSGATGEPAKRQAQPEMRRMSRLRQGLLEGLEGARQACRILLAGLEPLAEVEELSSLREVYSLSDPTIDGPHPGEQAGSPRSPPRSDAESRRGSMLLPLLTGTVALEDSAYTSEAMVPNGSKRSSWGPVSASRMNGGLASAPARYGLGSATTGSAEESFNDSIASSDSPQSVRYSSQAEGGSISLSRTGSLLRRRRGSHFEGENGWSGSEPASETVPPGTVPEPRSGRGSRLSYIVEGVDAAGPNESPISKRLSYQSTESRPESRLSASAMSDRRDSIGNSTRLLASPQSMLDGTAPWQSPLRHQSSSRRNGSLRGVGVSPIAPRPPSSLAGSLLGQVEEPQQPLSPPEDPLSLLSLRQAFEDMHSLRRHALCHLLALKFASLSLFSARDYWQQVESLMRDFAEALDGIRKRMSVLLDQELNGDKQNGVTSQLPRQSEARLPTESAVLPGSTGLVPFTGFEDRSQALASAIRSIQVKLRACAEELAMAHPPALHGPSVSFAPFSAKDVSTITESEAGTRKENAERIWDSLKDDIMSITQEWEGGSKILRMEKRRGEAALAAGARSSTGWNGHVEGAGALGLSQIETSLAEGEEENATTFKDVPYLLGPTSTERSLLTSDSDASTSAPISTSGLSPGSPSLPTSSSASEDLDLVSLLLQSTSPGHLPPPGLEEVFESITGIAGSLDAENSRGGGAKGKMSREERIRAVKEQREEAKRAQNAMLESETGGGGLRAQAGVVTELKDVLDQLRQRREAGAAAAGERQQQPAQPLQHSGEAGAPGGAMRRGVVESESGAGIAF</sequence>
<dbReference type="GO" id="GO:0012505">
    <property type="term" value="C:endomembrane system"/>
    <property type="evidence" value="ECO:0007669"/>
    <property type="project" value="UniProtKB-SubCell"/>
</dbReference>
<dbReference type="GeneID" id="37016619"/>
<proteinExistence type="predicted"/>
<feature type="region of interest" description="Disordered" evidence="5">
    <location>
        <begin position="721"/>
        <end position="923"/>
    </location>
</feature>
<protein>
    <recommendedName>
        <fullName evidence="6">Myosin-binding domain-containing protein</fullName>
    </recommendedName>
</protein>
<organism evidence="7 8">
    <name type="scientific">Pseudomicrostroma glucosiphilum</name>
    <dbReference type="NCBI Taxonomy" id="1684307"/>
    <lineage>
        <taxon>Eukaryota</taxon>
        <taxon>Fungi</taxon>
        <taxon>Dikarya</taxon>
        <taxon>Basidiomycota</taxon>
        <taxon>Ustilaginomycotina</taxon>
        <taxon>Exobasidiomycetes</taxon>
        <taxon>Microstromatales</taxon>
        <taxon>Microstromatales incertae sedis</taxon>
        <taxon>Pseudomicrostroma</taxon>
    </lineage>
</organism>
<feature type="compositionally biased region" description="Polar residues" evidence="5">
    <location>
        <begin position="1"/>
        <end position="12"/>
    </location>
</feature>
<feature type="compositionally biased region" description="Low complexity" evidence="5">
    <location>
        <begin position="1327"/>
        <end position="1341"/>
    </location>
</feature>
<evidence type="ECO:0000313" key="8">
    <source>
        <dbReference type="Proteomes" id="UP000245942"/>
    </source>
</evidence>
<dbReference type="Pfam" id="PF12632">
    <property type="entry name" value="Vezatin"/>
    <property type="match status" value="1"/>
</dbReference>
<evidence type="ECO:0000256" key="3">
    <source>
        <dbReference type="ARBA" id="ARBA00022989"/>
    </source>
</evidence>
<dbReference type="OrthoDB" id="21151at2759"/>
<gene>
    <name evidence="7" type="ORF">BCV69DRAFT_311853</name>
</gene>
<dbReference type="GO" id="GO:0017022">
    <property type="term" value="F:myosin binding"/>
    <property type="evidence" value="ECO:0007669"/>
    <property type="project" value="InterPro"/>
</dbReference>
<dbReference type="EMBL" id="KZ819325">
    <property type="protein sequence ID" value="PWN21333.1"/>
    <property type="molecule type" value="Genomic_DNA"/>
</dbReference>
<evidence type="ECO:0000259" key="6">
    <source>
        <dbReference type="Pfam" id="PF12632"/>
    </source>
</evidence>
<feature type="region of interest" description="Disordered" evidence="5">
    <location>
        <begin position="1324"/>
        <end position="1370"/>
    </location>
</feature>
<reference evidence="7 8" key="1">
    <citation type="journal article" date="2018" name="Mol. Biol. Evol.">
        <title>Broad Genomic Sampling Reveals a Smut Pathogenic Ancestry of the Fungal Clade Ustilaginomycotina.</title>
        <authorList>
            <person name="Kijpornyongpan T."/>
            <person name="Mondo S.J."/>
            <person name="Barry K."/>
            <person name="Sandor L."/>
            <person name="Lee J."/>
            <person name="Lipzen A."/>
            <person name="Pangilinan J."/>
            <person name="LaButti K."/>
            <person name="Hainaut M."/>
            <person name="Henrissat B."/>
            <person name="Grigoriev I.V."/>
            <person name="Spatafora J.W."/>
            <person name="Aime M.C."/>
        </authorList>
    </citation>
    <scope>NUCLEOTIDE SEQUENCE [LARGE SCALE GENOMIC DNA]</scope>
    <source>
        <strain evidence="7 8">MCA 4718</strain>
    </source>
</reference>
<feature type="compositionally biased region" description="Low complexity" evidence="5">
    <location>
        <begin position="1186"/>
        <end position="1217"/>
    </location>
</feature>
<feature type="region of interest" description="Disordered" evidence="5">
    <location>
        <begin position="554"/>
        <end position="590"/>
    </location>
</feature>
<dbReference type="Proteomes" id="UP000245942">
    <property type="component" value="Unassembled WGS sequence"/>
</dbReference>
<feature type="region of interest" description="Disordered" evidence="5">
    <location>
        <begin position="1182"/>
        <end position="1218"/>
    </location>
</feature>
<evidence type="ECO:0000256" key="1">
    <source>
        <dbReference type="ARBA" id="ARBA00004308"/>
    </source>
</evidence>
<keyword evidence="8" id="KW-1185">Reference proteome</keyword>
<feature type="region of interest" description="Disordered" evidence="5">
    <location>
        <begin position="1"/>
        <end position="174"/>
    </location>
</feature>
<feature type="compositionally biased region" description="Polar residues" evidence="5">
    <location>
        <begin position="134"/>
        <end position="146"/>
    </location>
</feature>
<feature type="compositionally biased region" description="Polar residues" evidence="5">
    <location>
        <begin position="560"/>
        <end position="575"/>
    </location>
</feature>